<sequence>MATISTTREHLLEVGLRQLRTTGYTATGVKEVLDLAHVPKGSFYHYFSSKEAFVSELFDRYAKGEGERAQRVLGDTSIAPLERLRTYFEELISIYGEPGEGAGCLVGAMSLEIADHIPKLQAQLQSMYAGWQHGIADVLRQAIKRGDLAKSTKPDALAEFILNSYEGALVRMKAEQDSSPLRNFQHFIFDIVLKK</sequence>
<dbReference type="PaxDb" id="1198114-AciX9_1758"/>
<evidence type="ECO:0000313" key="7">
    <source>
        <dbReference type="Proteomes" id="UP000000343"/>
    </source>
</evidence>
<feature type="domain" description="HTH tetR-type" evidence="5">
    <location>
        <begin position="5"/>
        <end position="65"/>
    </location>
</feature>
<dbReference type="AlphaFoldDB" id="E8WYX0"/>
<proteinExistence type="predicted"/>
<dbReference type="STRING" id="1198114.AciX9_1758"/>
<evidence type="ECO:0000256" key="1">
    <source>
        <dbReference type="ARBA" id="ARBA00023015"/>
    </source>
</evidence>
<dbReference type="PANTHER" id="PTHR47506">
    <property type="entry name" value="TRANSCRIPTIONAL REGULATORY PROTEIN"/>
    <property type="match status" value="1"/>
</dbReference>
<evidence type="ECO:0000259" key="5">
    <source>
        <dbReference type="PROSITE" id="PS50977"/>
    </source>
</evidence>
<feature type="DNA-binding region" description="H-T-H motif" evidence="4">
    <location>
        <begin position="28"/>
        <end position="47"/>
    </location>
</feature>
<dbReference type="EMBL" id="CP002480">
    <property type="protein sequence ID" value="ADW68806.1"/>
    <property type="molecule type" value="Genomic_DNA"/>
</dbReference>
<accession>E8WYX0</accession>
<dbReference type="HOGENOM" id="CLU_069356_28_1_0"/>
<dbReference type="RefSeq" id="WP_013580125.1">
    <property type="nucleotide sequence ID" value="NC_015064.1"/>
</dbReference>
<dbReference type="GO" id="GO:0003677">
    <property type="term" value="F:DNA binding"/>
    <property type="evidence" value="ECO:0007669"/>
    <property type="project" value="UniProtKB-UniRule"/>
</dbReference>
<dbReference type="InterPro" id="IPR001647">
    <property type="entry name" value="HTH_TetR"/>
</dbReference>
<keyword evidence="3" id="KW-0804">Transcription</keyword>
<keyword evidence="7" id="KW-1185">Reference proteome</keyword>
<name>E8WYX0_GRATM</name>
<dbReference type="KEGG" id="acm:AciX9_1758"/>
<keyword evidence="2 4" id="KW-0238">DNA-binding</keyword>
<dbReference type="Pfam" id="PF00440">
    <property type="entry name" value="TetR_N"/>
    <property type="match status" value="1"/>
</dbReference>
<keyword evidence="1" id="KW-0805">Transcription regulation</keyword>
<evidence type="ECO:0000256" key="4">
    <source>
        <dbReference type="PROSITE-ProRule" id="PRU00335"/>
    </source>
</evidence>
<dbReference type="SUPFAM" id="SSF48498">
    <property type="entry name" value="Tetracyclin repressor-like, C-terminal domain"/>
    <property type="match status" value="1"/>
</dbReference>
<gene>
    <name evidence="6" type="ordered locus">AciX9_1758</name>
</gene>
<dbReference type="PROSITE" id="PS50977">
    <property type="entry name" value="HTH_TETR_2"/>
    <property type="match status" value="1"/>
</dbReference>
<dbReference type="PANTHER" id="PTHR47506:SF6">
    <property type="entry name" value="HTH-TYPE TRANSCRIPTIONAL REPRESSOR NEMR"/>
    <property type="match status" value="1"/>
</dbReference>
<evidence type="ECO:0000256" key="3">
    <source>
        <dbReference type="ARBA" id="ARBA00023163"/>
    </source>
</evidence>
<dbReference type="InterPro" id="IPR011075">
    <property type="entry name" value="TetR_C"/>
</dbReference>
<dbReference type="Gene3D" id="1.10.357.10">
    <property type="entry name" value="Tetracycline Repressor, domain 2"/>
    <property type="match status" value="1"/>
</dbReference>
<dbReference type="Pfam" id="PF16925">
    <property type="entry name" value="TetR_C_13"/>
    <property type="match status" value="1"/>
</dbReference>
<dbReference type="Proteomes" id="UP000000343">
    <property type="component" value="Chromosome"/>
</dbReference>
<protein>
    <submittedName>
        <fullName evidence="6">Transcriptional regulator, TetR family</fullName>
    </submittedName>
</protein>
<organism evidence="7">
    <name type="scientific">Granulicella tundricola (strain ATCC BAA-1859 / DSM 23138 / MP5ACTX9)</name>
    <dbReference type="NCBI Taxonomy" id="1198114"/>
    <lineage>
        <taxon>Bacteria</taxon>
        <taxon>Pseudomonadati</taxon>
        <taxon>Acidobacteriota</taxon>
        <taxon>Terriglobia</taxon>
        <taxon>Terriglobales</taxon>
        <taxon>Acidobacteriaceae</taxon>
        <taxon>Granulicella</taxon>
    </lineage>
</organism>
<dbReference type="InterPro" id="IPR009057">
    <property type="entry name" value="Homeodomain-like_sf"/>
</dbReference>
<evidence type="ECO:0000313" key="6">
    <source>
        <dbReference type="EMBL" id="ADW68806.1"/>
    </source>
</evidence>
<reference evidence="7" key="1">
    <citation type="submission" date="2011-01" db="EMBL/GenBank/DDBJ databases">
        <title>Complete sequence of chromosome of Acidobacterium sp. MP5ACTX9.</title>
        <authorList>
            <consortium name="US DOE Joint Genome Institute"/>
            <person name="Lucas S."/>
            <person name="Copeland A."/>
            <person name="Lapidus A."/>
            <person name="Cheng J.-F."/>
            <person name="Goodwin L."/>
            <person name="Pitluck S."/>
            <person name="Teshima H."/>
            <person name="Detter J.C."/>
            <person name="Han C."/>
            <person name="Tapia R."/>
            <person name="Land M."/>
            <person name="Hauser L."/>
            <person name="Kyrpides N."/>
            <person name="Ivanova N."/>
            <person name="Ovchinnikova G."/>
            <person name="Pagani I."/>
            <person name="Rawat S.R."/>
            <person name="Mannisto M."/>
            <person name="Haggblom M.M."/>
            <person name="Woyke T."/>
        </authorList>
    </citation>
    <scope>NUCLEOTIDE SEQUENCE [LARGE SCALE GENOMIC DNA]</scope>
    <source>
        <strain evidence="7">MP5ACTX9</strain>
    </source>
</reference>
<dbReference type="SUPFAM" id="SSF46689">
    <property type="entry name" value="Homeodomain-like"/>
    <property type="match status" value="1"/>
</dbReference>
<dbReference type="eggNOG" id="COG1309">
    <property type="taxonomic scope" value="Bacteria"/>
</dbReference>
<dbReference type="OrthoDB" id="9812484at2"/>
<dbReference type="InterPro" id="IPR036271">
    <property type="entry name" value="Tet_transcr_reg_TetR-rel_C_sf"/>
</dbReference>
<evidence type="ECO:0000256" key="2">
    <source>
        <dbReference type="ARBA" id="ARBA00023125"/>
    </source>
</evidence>